<dbReference type="GeneID" id="94288319"/>
<evidence type="ECO:0000256" key="7">
    <source>
        <dbReference type="ARBA" id="ARBA00036823"/>
    </source>
</evidence>
<organism evidence="13 14">
    <name type="scientific">Porcisia hertigi</name>
    <dbReference type="NCBI Taxonomy" id="2761500"/>
    <lineage>
        <taxon>Eukaryota</taxon>
        <taxon>Discoba</taxon>
        <taxon>Euglenozoa</taxon>
        <taxon>Kinetoplastea</taxon>
        <taxon>Metakinetoplastina</taxon>
        <taxon>Trypanosomatida</taxon>
        <taxon>Trypanosomatidae</taxon>
        <taxon>Leishmaniinae</taxon>
        <taxon>Porcisia</taxon>
    </lineage>
</organism>
<dbReference type="GO" id="GO:0050178">
    <property type="term" value="F:phenylpyruvate tautomerase activity"/>
    <property type="evidence" value="ECO:0007669"/>
    <property type="project" value="UniProtKB-EC"/>
</dbReference>
<evidence type="ECO:0000256" key="4">
    <source>
        <dbReference type="ARBA" id="ARBA00022525"/>
    </source>
</evidence>
<dbReference type="AlphaFoldDB" id="A0A836H7L7"/>
<keyword evidence="5" id="KW-0413">Isomerase</keyword>
<evidence type="ECO:0000256" key="9">
    <source>
        <dbReference type="ARBA" id="ARBA00039086"/>
    </source>
</evidence>
<comment type="similarity">
    <text evidence="2">Belongs to the MIF family.</text>
</comment>
<sequence length="113" mass="12700">MPFLHTIVSTPLDDDKRSKLSSVYRTVCREELGKPEDFVMTAFSDGVSIEFQGSTKPAAYVRVEILGTYAAAQPKRMTPRITEAITKECGIPADRIYVLYYTTQHCGWNGTNF</sequence>
<comment type="subcellular location">
    <subcellularLocation>
        <location evidence="1">Secreted</location>
    </subcellularLocation>
</comment>
<dbReference type="EC" id="5.3.2.1" evidence="9"/>
<protein>
    <recommendedName>
        <fullName evidence="12">L-dopachrome isomerase</fullName>
        <ecNumber evidence="9">5.3.2.1</ecNumber>
        <ecNumber evidence="8">5.3.3.12</ecNumber>
    </recommendedName>
    <alternativeName>
        <fullName evidence="10">L-dopachrome tautomerase</fullName>
    </alternativeName>
    <alternativeName>
        <fullName evidence="11">Phenylpyruvate tautomerase</fullName>
    </alternativeName>
</protein>
<keyword evidence="3" id="KW-0202">Cytokine</keyword>
<evidence type="ECO:0000256" key="5">
    <source>
        <dbReference type="ARBA" id="ARBA00023235"/>
    </source>
</evidence>
<dbReference type="GO" id="GO:0005125">
    <property type="term" value="F:cytokine activity"/>
    <property type="evidence" value="ECO:0007669"/>
    <property type="project" value="UniProtKB-KW"/>
</dbReference>
<dbReference type="SUPFAM" id="SSF55331">
    <property type="entry name" value="Tautomerase/MIF"/>
    <property type="match status" value="1"/>
</dbReference>
<dbReference type="EC" id="5.3.3.12" evidence="8"/>
<dbReference type="Gene3D" id="3.30.429.10">
    <property type="entry name" value="Macrophage Migration Inhibitory Factor"/>
    <property type="match status" value="1"/>
</dbReference>
<dbReference type="InterPro" id="IPR014347">
    <property type="entry name" value="Tautomerase/MIF_sf"/>
</dbReference>
<dbReference type="EMBL" id="JAFJZO010000033">
    <property type="protein sequence ID" value="KAG5495147.1"/>
    <property type="molecule type" value="Genomic_DNA"/>
</dbReference>
<keyword evidence="4" id="KW-0964">Secreted</keyword>
<evidence type="ECO:0000256" key="3">
    <source>
        <dbReference type="ARBA" id="ARBA00022514"/>
    </source>
</evidence>
<evidence type="ECO:0000256" key="6">
    <source>
        <dbReference type="ARBA" id="ARBA00036735"/>
    </source>
</evidence>
<dbReference type="GO" id="GO:0004167">
    <property type="term" value="F:dopachrome isomerase activity"/>
    <property type="evidence" value="ECO:0007669"/>
    <property type="project" value="UniProtKB-EC"/>
</dbReference>
<evidence type="ECO:0000313" key="14">
    <source>
        <dbReference type="Proteomes" id="UP000674318"/>
    </source>
</evidence>
<evidence type="ECO:0000256" key="1">
    <source>
        <dbReference type="ARBA" id="ARBA00004613"/>
    </source>
</evidence>
<gene>
    <name evidence="13" type="ORF">JKF63_02201</name>
</gene>
<proteinExistence type="inferred from homology"/>
<reference evidence="13 14" key="1">
    <citation type="submission" date="2021-02" db="EMBL/GenBank/DDBJ databases">
        <title>Porcisia hertigi Genome sequencing and assembly.</title>
        <authorList>
            <person name="Almutairi H."/>
            <person name="Gatherer D."/>
        </authorList>
    </citation>
    <scope>NUCLEOTIDE SEQUENCE [LARGE SCALE GENOMIC DNA]</scope>
    <source>
        <strain evidence="13 14">C119</strain>
    </source>
</reference>
<dbReference type="PANTHER" id="PTHR11954:SF6">
    <property type="entry name" value="MACROPHAGE MIGRATION INHIBITORY FACTOR"/>
    <property type="match status" value="1"/>
</dbReference>
<evidence type="ECO:0000256" key="10">
    <source>
        <dbReference type="ARBA" id="ARBA00041631"/>
    </source>
</evidence>
<dbReference type="GO" id="GO:0005615">
    <property type="term" value="C:extracellular space"/>
    <property type="evidence" value="ECO:0007669"/>
    <property type="project" value="UniProtKB-KW"/>
</dbReference>
<comment type="catalytic activity">
    <reaction evidence="6">
        <text>3-phenylpyruvate = enol-phenylpyruvate</text>
        <dbReference type="Rhea" id="RHEA:17097"/>
        <dbReference type="ChEBI" id="CHEBI:16815"/>
        <dbReference type="ChEBI" id="CHEBI:18005"/>
        <dbReference type="EC" id="5.3.2.1"/>
    </reaction>
</comment>
<evidence type="ECO:0000256" key="8">
    <source>
        <dbReference type="ARBA" id="ARBA00038932"/>
    </source>
</evidence>
<dbReference type="OrthoDB" id="255819at2759"/>
<accession>A0A836H7L7</accession>
<keyword evidence="14" id="KW-1185">Reference proteome</keyword>
<dbReference type="InterPro" id="IPR001398">
    <property type="entry name" value="Macrophage_inhib_fac"/>
</dbReference>
<evidence type="ECO:0000313" key="13">
    <source>
        <dbReference type="EMBL" id="KAG5495147.1"/>
    </source>
</evidence>
<comment type="catalytic activity">
    <reaction evidence="7">
        <text>L-dopachrome = 5,6-dihydroxyindole-2-carboxylate</text>
        <dbReference type="Rhea" id="RHEA:13041"/>
        <dbReference type="ChEBI" id="CHEBI:16875"/>
        <dbReference type="ChEBI" id="CHEBI:57509"/>
        <dbReference type="EC" id="5.3.3.12"/>
    </reaction>
</comment>
<name>A0A836H7L7_9TRYP</name>
<dbReference type="RefSeq" id="XP_067754399.1">
    <property type="nucleotide sequence ID" value="XM_067898242.1"/>
</dbReference>
<dbReference type="Proteomes" id="UP000674318">
    <property type="component" value="Unassembled WGS sequence"/>
</dbReference>
<dbReference type="PANTHER" id="PTHR11954">
    <property type="entry name" value="D-DOPACHROME DECARBOXYLASE"/>
    <property type="match status" value="1"/>
</dbReference>
<dbReference type="KEGG" id="phet:94288319"/>
<evidence type="ECO:0000256" key="2">
    <source>
        <dbReference type="ARBA" id="ARBA00005851"/>
    </source>
</evidence>
<comment type="caution">
    <text evidence="13">The sequence shown here is derived from an EMBL/GenBank/DDBJ whole genome shotgun (WGS) entry which is preliminary data.</text>
</comment>
<evidence type="ECO:0000256" key="11">
    <source>
        <dbReference type="ARBA" id="ARBA00041912"/>
    </source>
</evidence>
<evidence type="ECO:0000256" key="12">
    <source>
        <dbReference type="ARBA" id="ARBA00042730"/>
    </source>
</evidence>
<dbReference type="Pfam" id="PF01187">
    <property type="entry name" value="MIF"/>
    <property type="match status" value="1"/>
</dbReference>